<keyword evidence="1" id="KW-0663">Pyridoxal phosphate</keyword>
<evidence type="ECO:0000259" key="2">
    <source>
        <dbReference type="Pfam" id="PF00266"/>
    </source>
</evidence>
<dbReference type="GO" id="GO:0031071">
    <property type="term" value="F:cysteine desulfurase activity"/>
    <property type="evidence" value="ECO:0007669"/>
    <property type="project" value="UniProtKB-EC"/>
</dbReference>
<organism evidence="3 4">
    <name type="scientific">Vibrio tapetis subsp. tapetis</name>
    <dbReference type="NCBI Taxonomy" id="1671868"/>
    <lineage>
        <taxon>Bacteria</taxon>
        <taxon>Pseudomonadati</taxon>
        <taxon>Pseudomonadota</taxon>
        <taxon>Gammaproteobacteria</taxon>
        <taxon>Vibrionales</taxon>
        <taxon>Vibrionaceae</taxon>
        <taxon>Vibrio</taxon>
    </lineage>
</organism>
<dbReference type="Pfam" id="PF00266">
    <property type="entry name" value="Aminotran_5"/>
    <property type="match status" value="1"/>
</dbReference>
<dbReference type="Proteomes" id="UP000235828">
    <property type="component" value="Chromosome A"/>
</dbReference>
<proteinExistence type="predicted"/>
<dbReference type="InterPro" id="IPR015421">
    <property type="entry name" value="PyrdxlP-dep_Trfase_major"/>
</dbReference>
<dbReference type="InterPro" id="IPR015422">
    <property type="entry name" value="PyrdxlP-dep_Trfase_small"/>
</dbReference>
<evidence type="ECO:0000313" key="4">
    <source>
        <dbReference type="Proteomes" id="UP000235828"/>
    </source>
</evidence>
<gene>
    <name evidence="3" type="ORF">VTAP4600_A0419</name>
</gene>
<dbReference type="NCBIfam" id="TIGR01976">
    <property type="entry name" value="am_tr_V_VC1184"/>
    <property type="match status" value="1"/>
</dbReference>
<dbReference type="InterPro" id="IPR011340">
    <property type="entry name" value="Cys_dSase-rel"/>
</dbReference>
<accession>A0A2N8Z901</accession>
<protein>
    <submittedName>
        <fullName evidence="3">Putative Cysteine desulfurase</fullName>
        <ecNumber evidence="3">2.8.1.7</ecNumber>
    </submittedName>
</protein>
<dbReference type="PANTHER" id="PTHR43586">
    <property type="entry name" value="CYSTEINE DESULFURASE"/>
    <property type="match status" value="1"/>
</dbReference>
<dbReference type="KEGG" id="vta:A0419"/>
<dbReference type="InterPro" id="IPR015424">
    <property type="entry name" value="PyrdxlP-dep_Trfase"/>
</dbReference>
<dbReference type="EC" id="2.8.1.7" evidence="3"/>
<dbReference type="Gene3D" id="3.90.1150.10">
    <property type="entry name" value="Aspartate Aminotransferase, domain 1"/>
    <property type="match status" value="1"/>
</dbReference>
<keyword evidence="4" id="KW-1185">Reference proteome</keyword>
<dbReference type="EMBL" id="LT960611">
    <property type="protein sequence ID" value="SON48398.1"/>
    <property type="molecule type" value="Genomic_DNA"/>
</dbReference>
<evidence type="ECO:0000256" key="1">
    <source>
        <dbReference type="ARBA" id="ARBA00022898"/>
    </source>
</evidence>
<reference evidence="3 4" key="1">
    <citation type="submission" date="2017-10" db="EMBL/GenBank/DDBJ databases">
        <authorList>
            <person name="Banno H."/>
            <person name="Chua N.-H."/>
        </authorList>
    </citation>
    <scope>NUCLEOTIDE SEQUENCE [LARGE SCALE GENOMIC DNA]</scope>
    <source>
        <strain evidence="3">Vibrio tapetis CECT4600</strain>
    </source>
</reference>
<keyword evidence="3" id="KW-0808">Transferase</keyword>
<dbReference type="InterPro" id="IPR000192">
    <property type="entry name" value="Aminotrans_V_dom"/>
</dbReference>
<dbReference type="PANTHER" id="PTHR43586:SF21">
    <property type="entry name" value="PYRIDOXAL PHOSPHATE (PLP)-DEPENDENT ASPARTATE AMINOTRANSFERASE SUPERFAMILY"/>
    <property type="match status" value="1"/>
</dbReference>
<dbReference type="AlphaFoldDB" id="A0A2N8Z901"/>
<dbReference type="Gene3D" id="3.40.640.10">
    <property type="entry name" value="Type I PLP-dependent aspartate aminotransferase-like (Major domain)"/>
    <property type="match status" value="1"/>
</dbReference>
<name>A0A2N8Z901_9VIBR</name>
<feature type="domain" description="Aminotransferase class V" evidence="2">
    <location>
        <begin position="35"/>
        <end position="410"/>
    </location>
</feature>
<evidence type="ECO:0000313" key="3">
    <source>
        <dbReference type="EMBL" id="SON48398.1"/>
    </source>
</evidence>
<dbReference type="SUPFAM" id="SSF53383">
    <property type="entry name" value="PLP-dependent transferases"/>
    <property type="match status" value="1"/>
</dbReference>
<sequence>MMAFSVDKVRSQFPALEQSFVRSSNAIHGERHHAVFLDGPGGSQVPLSVLDAMHQYLGHYNSNLGGHFFSSQITSDLMLKAREAAQSLLNAPSSKQIVFGANMTSLTFQLSRAISRDWNSGDEIIVTDLDHYANVSPWKEAAQDKGVNVLTAGVTQPECQLDMNQLESLISAKTKLIAVTMASNTTGSVVDIATVVRMAKQVGAMVYVDAVHYAPHQLIDVQALGCDFLVCSAYKFFGPHLGLAYVAAPWIDSLAPYKVEPAPNTGPNRFETGTQNFEALAGFCASVDYLAQWGAPSLTLRERLKTSFEHYTQHESELSDYFLARFSSLNGATLYGLNRAGPDRTPTFAFRLDSVSPEQVAKKLGEEHICVWNGHFYAIGLVRTLGYMESGGVIRVGLMHYNTKAEIDRLFDVLKTLA</sequence>